<dbReference type="HOGENOM" id="CLU_187578_0_0_0"/>
<dbReference type="eggNOG" id="ENOG5033BU5">
    <property type="taxonomic scope" value="Bacteria"/>
</dbReference>
<keyword evidence="2" id="KW-1185">Reference proteome</keyword>
<dbReference type="Proteomes" id="UP000002415">
    <property type="component" value="Chromosome"/>
</dbReference>
<dbReference type="EMBL" id="CP000771">
    <property type="protein sequence ID" value="ABS60106.1"/>
    <property type="molecule type" value="Genomic_DNA"/>
</dbReference>
<gene>
    <name evidence="1" type="ordered locus">Fnod_0239</name>
</gene>
<protein>
    <submittedName>
        <fullName evidence="1">Uncharacterized protein</fullName>
    </submittedName>
</protein>
<name>A7HJM3_FERNB</name>
<dbReference type="RefSeq" id="WP_011993428.1">
    <property type="nucleotide sequence ID" value="NC_009718.1"/>
</dbReference>
<proteinExistence type="predicted"/>
<dbReference type="AlphaFoldDB" id="A7HJM3"/>
<evidence type="ECO:0000313" key="2">
    <source>
        <dbReference type="Proteomes" id="UP000002415"/>
    </source>
</evidence>
<accession>A7HJM3</accession>
<reference evidence="1 2" key="1">
    <citation type="submission" date="2007-07" db="EMBL/GenBank/DDBJ databases">
        <title>Complete sequence of Fervidobacterium nodosum Rt17-B1.</title>
        <authorList>
            <consortium name="US DOE Joint Genome Institute"/>
            <person name="Copeland A."/>
            <person name="Lucas S."/>
            <person name="Lapidus A."/>
            <person name="Barry K."/>
            <person name="Glavina del Rio T."/>
            <person name="Dalin E."/>
            <person name="Tice H."/>
            <person name="Pitluck S."/>
            <person name="Saunders E."/>
            <person name="Brettin T."/>
            <person name="Bruce D."/>
            <person name="Detter J.C."/>
            <person name="Han C."/>
            <person name="Schmutz J."/>
            <person name="Larimer F."/>
            <person name="Land M."/>
            <person name="Hauser L."/>
            <person name="Kyrpides N."/>
            <person name="Mikhailova N."/>
            <person name="Nelson K."/>
            <person name="Gogarten J.P."/>
            <person name="Noll K."/>
            <person name="Richardson P."/>
        </authorList>
    </citation>
    <scope>NUCLEOTIDE SEQUENCE [LARGE SCALE GENOMIC DNA]</scope>
    <source>
        <strain evidence="2">ATCC 35602 / DSM 5306 / Rt17-B1</strain>
    </source>
</reference>
<evidence type="ECO:0000313" key="1">
    <source>
        <dbReference type="EMBL" id="ABS60106.1"/>
    </source>
</evidence>
<reference evidence="1 2" key="2">
    <citation type="journal article" date="2009" name="Proc. Natl. Acad. Sci. U.S.A.">
        <title>On the chimeric nature, thermophilic origin, and phylogenetic placement of the Thermotogales.</title>
        <authorList>
            <person name="Zhaxybayeva O."/>
            <person name="Swithers K.S."/>
            <person name="Lapierre P."/>
            <person name="Fournier G.P."/>
            <person name="Bickhart D.M."/>
            <person name="DeBoy R.T."/>
            <person name="Nelson K.E."/>
            <person name="Nesbo C.L."/>
            <person name="Doolittle W.F."/>
            <person name="Gogarten J.P."/>
            <person name="Noll K.M."/>
        </authorList>
    </citation>
    <scope>NUCLEOTIDE SEQUENCE [LARGE SCALE GENOMIC DNA]</scope>
    <source>
        <strain evidence="2">ATCC 35602 / DSM 5306 / Rt17-B1</strain>
    </source>
</reference>
<dbReference type="OrthoDB" id="37674at2"/>
<sequence length="86" mass="10058">MSDFKTLSKYLEDVAKMLNTKVWICEKIGRRLSCIARAGEESYSEAYQVYEDDKYVVFAERQLNNSEESELIIDFIVKYLKVGDCK</sequence>
<dbReference type="STRING" id="381764.Fnod_0239"/>
<dbReference type="KEGG" id="fno:Fnod_0239"/>
<organism evidence="1 2">
    <name type="scientific">Fervidobacterium nodosum (strain ATCC 35602 / DSM 5306 / Rt17-B1)</name>
    <dbReference type="NCBI Taxonomy" id="381764"/>
    <lineage>
        <taxon>Bacteria</taxon>
        <taxon>Thermotogati</taxon>
        <taxon>Thermotogota</taxon>
        <taxon>Thermotogae</taxon>
        <taxon>Thermotogales</taxon>
        <taxon>Fervidobacteriaceae</taxon>
        <taxon>Fervidobacterium</taxon>
    </lineage>
</organism>